<organism evidence="1 2">
    <name type="scientific">Rufibacter hautae</name>
    <dbReference type="NCBI Taxonomy" id="2595005"/>
    <lineage>
        <taxon>Bacteria</taxon>
        <taxon>Pseudomonadati</taxon>
        <taxon>Bacteroidota</taxon>
        <taxon>Cytophagia</taxon>
        <taxon>Cytophagales</taxon>
        <taxon>Hymenobacteraceae</taxon>
        <taxon>Rufibacter</taxon>
    </lineage>
</organism>
<reference evidence="1 2" key="1">
    <citation type="submission" date="2019-07" db="EMBL/GenBank/DDBJ databases">
        <title>Rufibacter sp. nov., isolated from lake sediment.</title>
        <authorList>
            <person name="Qu J.-H."/>
        </authorList>
    </citation>
    <scope>NUCLEOTIDE SEQUENCE [LARGE SCALE GENOMIC DNA]</scope>
    <source>
        <strain evidence="1 2">NBS58-1</strain>
    </source>
</reference>
<dbReference type="PROSITE" id="PS51257">
    <property type="entry name" value="PROKAR_LIPOPROTEIN"/>
    <property type="match status" value="1"/>
</dbReference>
<dbReference type="Proteomes" id="UP000324133">
    <property type="component" value="Unassembled WGS sequence"/>
</dbReference>
<dbReference type="InterPro" id="IPR032206">
    <property type="entry name" value="DUF5025"/>
</dbReference>
<accession>A0A5B6THN3</accession>
<dbReference type="OrthoDB" id="875340at2"/>
<keyword evidence="2" id="KW-1185">Reference proteome</keyword>
<gene>
    <name evidence="1" type="ORF">FOA19_16240</name>
</gene>
<comment type="caution">
    <text evidence="1">The sequence shown here is derived from an EMBL/GenBank/DDBJ whole genome shotgun (WGS) entry which is preliminary data.</text>
</comment>
<protein>
    <submittedName>
        <fullName evidence="1">Uncharacterized protein</fullName>
    </submittedName>
</protein>
<dbReference type="Pfam" id="PF16428">
    <property type="entry name" value="DUF5025"/>
    <property type="match status" value="1"/>
</dbReference>
<dbReference type="AlphaFoldDB" id="A0A5B6THN3"/>
<dbReference type="RefSeq" id="WP_149091820.1">
    <property type="nucleotide sequence ID" value="NZ_VKKY01000002.1"/>
</dbReference>
<dbReference type="EMBL" id="VKKY01000002">
    <property type="protein sequence ID" value="KAA3438764.1"/>
    <property type="molecule type" value="Genomic_DNA"/>
</dbReference>
<evidence type="ECO:0000313" key="1">
    <source>
        <dbReference type="EMBL" id="KAA3438764.1"/>
    </source>
</evidence>
<sequence length="188" mass="20644">MKLTSTLRFFALAAVLTSCRKDELPPPSLPPATQTGQGTLGFLLRDVEVWSSHGRWCTFTYANCEDNVVTAFYPRSPSRGYELEVSAARTFNSVDQAFGIVVEGITATGTYALEEGKGGKMVFSDYVGPQTEKVYRNSVPNTSTLKVTRLDTIEKVVSGTFSGVLYNTKDPDDSIAVQDGRFDARLKY</sequence>
<evidence type="ECO:0000313" key="2">
    <source>
        <dbReference type="Proteomes" id="UP000324133"/>
    </source>
</evidence>
<proteinExistence type="predicted"/>
<name>A0A5B6THN3_9BACT</name>